<sequence>MIRGENSDSIPIDLVNEILSRLPAKSIARFHCVSKLWSSMLLRPYFTDLFLTRSSSRPPRLLFAVQLDGEEWCFFTSSQPQNPYEEESSSLVVTADRHMKFLGDNLCLESCGYASGWICFCRRTMISEDDKRTVICNPSTGQYVSLPIPKTCACWRSFLGFDPIGKQFKVLSIRCRNHSYDEKGFQCQILTLGTGNDSWRKIHCPLNHFPQHDLPTGICINGILYYLAQYIFSDQTYERGYLLVCFDVRSEKFKFIYRDFICYLYLTELVNYKGNLGVITQTYDPPPGARPSLKLCLSVLKDVEKPEPEWSEYIYRLSENQFPKCAIYDFWVYPIVGVTATGEIVISMQEASKPFYVFFLQSRKEHSPKC</sequence>
<feature type="domain" description="F-box" evidence="1">
    <location>
        <begin position="10"/>
        <end position="50"/>
    </location>
</feature>
<dbReference type="InterPro" id="IPR017451">
    <property type="entry name" value="F-box-assoc_interact_dom"/>
</dbReference>
<dbReference type="Pfam" id="PF00646">
    <property type="entry name" value="F-box"/>
    <property type="match status" value="1"/>
</dbReference>
<dbReference type="PANTHER" id="PTHR31111:SF130">
    <property type="entry name" value="F-BOX ASSOCIATED UBIQUITINATION EFFECTOR FAMILY PROTEIN"/>
    <property type="match status" value="1"/>
</dbReference>
<evidence type="ECO:0000313" key="3">
    <source>
        <dbReference type="Proteomes" id="UP000030689"/>
    </source>
</evidence>
<organism evidence="2 3">
    <name type="scientific">Eutrema salsugineum</name>
    <name type="common">Saltwater cress</name>
    <name type="synonym">Sisymbrium salsugineum</name>
    <dbReference type="NCBI Taxonomy" id="72664"/>
    <lineage>
        <taxon>Eukaryota</taxon>
        <taxon>Viridiplantae</taxon>
        <taxon>Streptophyta</taxon>
        <taxon>Embryophyta</taxon>
        <taxon>Tracheophyta</taxon>
        <taxon>Spermatophyta</taxon>
        <taxon>Magnoliopsida</taxon>
        <taxon>eudicotyledons</taxon>
        <taxon>Gunneridae</taxon>
        <taxon>Pentapetalae</taxon>
        <taxon>rosids</taxon>
        <taxon>malvids</taxon>
        <taxon>Brassicales</taxon>
        <taxon>Brassicaceae</taxon>
        <taxon>Eutremeae</taxon>
        <taxon>Eutrema</taxon>
    </lineage>
</organism>
<name>V4KL40_EUTSA</name>
<evidence type="ECO:0000259" key="1">
    <source>
        <dbReference type="SMART" id="SM00256"/>
    </source>
</evidence>
<dbReference type="InterPro" id="IPR036047">
    <property type="entry name" value="F-box-like_dom_sf"/>
</dbReference>
<dbReference type="Gramene" id="ESQ30647">
    <property type="protein sequence ID" value="ESQ30647"/>
    <property type="gene ID" value="EUTSA_v10011962mg"/>
</dbReference>
<dbReference type="PANTHER" id="PTHR31111">
    <property type="entry name" value="BNAA05G37150D PROTEIN-RELATED"/>
    <property type="match status" value="1"/>
</dbReference>
<accession>V4KL40</accession>
<dbReference type="STRING" id="72664.V4KL40"/>
<evidence type="ECO:0000313" key="2">
    <source>
        <dbReference type="EMBL" id="ESQ30647.1"/>
    </source>
</evidence>
<reference evidence="2 3" key="1">
    <citation type="journal article" date="2013" name="Front. Plant Sci.">
        <title>The Reference Genome of the Halophytic Plant Eutrema salsugineum.</title>
        <authorList>
            <person name="Yang R."/>
            <person name="Jarvis D.E."/>
            <person name="Chen H."/>
            <person name="Beilstein M.A."/>
            <person name="Grimwood J."/>
            <person name="Jenkins J."/>
            <person name="Shu S."/>
            <person name="Prochnik S."/>
            <person name="Xin M."/>
            <person name="Ma C."/>
            <person name="Schmutz J."/>
            <person name="Wing R.A."/>
            <person name="Mitchell-Olds T."/>
            <person name="Schumaker K.S."/>
            <person name="Wang X."/>
        </authorList>
    </citation>
    <scope>NUCLEOTIDE SEQUENCE [LARGE SCALE GENOMIC DNA]</scope>
</reference>
<keyword evidence="3" id="KW-1185">Reference proteome</keyword>
<dbReference type="InterPro" id="IPR001810">
    <property type="entry name" value="F-box_dom"/>
</dbReference>
<dbReference type="InterPro" id="IPR013187">
    <property type="entry name" value="F-box-assoc_dom_typ3"/>
</dbReference>
<dbReference type="EMBL" id="KI517809">
    <property type="protein sequence ID" value="ESQ30647.1"/>
    <property type="molecule type" value="Genomic_DNA"/>
</dbReference>
<dbReference type="KEGG" id="eus:EUTSA_v10011962mg"/>
<dbReference type="AlphaFoldDB" id="V4KL40"/>
<protein>
    <recommendedName>
        <fullName evidence="1">F-box domain-containing protein</fullName>
    </recommendedName>
</protein>
<dbReference type="SMART" id="SM00256">
    <property type="entry name" value="FBOX"/>
    <property type="match status" value="1"/>
</dbReference>
<proteinExistence type="predicted"/>
<dbReference type="Proteomes" id="UP000030689">
    <property type="component" value="Unassembled WGS sequence"/>
</dbReference>
<dbReference type="Pfam" id="PF08268">
    <property type="entry name" value="FBA_3"/>
    <property type="match status" value="1"/>
</dbReference>
<dbReference type="SUPFAM" id="SSF81383">
    <property type="entry name" value="F-box domain"/>
    <property type="match status" value="1"/>
</dbReference>
<gene>
    <name evidence="2" type="ORF">EUTSA_v10011962mg</name>
</gene>
<dbReference type="NCBIfam" id="TIGR01640">
    <property type="entry name" value="F_box_assoc_1"/>
    <property type="match status" value="1"/>
</dbReference>
<dbReference type="CDD" id="cd22157">
    <property type="entry name" value="F-box_AtFBW1-like"/>
    <property type="match status" value="1"/>
</dbReference>